<dbReference type="InterPro" id="IPR007757">
    <property type="entry name" value="MT-A70-like"/>
</dbReference>
<dbReference type="Pfam" id="PF05063">
    <property type="entry name" value="MT-A70"/>
    <property type="match status" value="2"/>
</dbReference>
<dbReference type="GO" id="GO:0036396">
    <property type="term" value="C:RNA N6-methyladenosine methyltransferase complex"/>
    <property type="evidence" value="ECO:0007669"/>
    <property type="project" value="TreeGrafter"/>
</dbReference>
<evidence type="ECO:0000256" key="4">
    <source>
        <dbReference type="SAM" id="MobiDB-lite"/>
    </source>
</evidence>
<evidence type="ECO:0000256" key="2">
    <source>
        <dbReference type="ARBA" id="ARBA00023242"/>
    </source>
</evidence>
<dbReference type="GO" id="GO:0003729">
    <property type="term" value="F:mRNA binding"/>
    <property type="evidence" value="ECO:0007669"/>
    <property type="project" value="TreeGrafter"/>
</dbReference>
<gene>
    <name evidence="5" type="ORF">JVT61DRAFT_4711</name>
</gene>
<comment type="caution">
    <text evidence="5">The sequence shown here is derived from an EMBL/GenBank/DDBJ whole genome shotgun (WGS) entry which is preliminary data.</text>
</comment>
<feature type="compositionally biased region" description="Pro residues" evidence="4">
    <location>
        <begin position="48"/>
        <end position="62"/>
    </location>
</feature>
<dbReference type="PANTHER" id="PTHR13107:SF0">
    <property type="entry name" value="N6-ADENOSINE-METHYLTRANSFERASE NON-CATALYTIC SUBUNIT"/>
    <property type="match status" value="1"/>
</dbReference>
<evidence type="ECO:0000256" key="1">
    <source>
        <dbReference type="ARBA" id="ARBA00004123"/>
    </source>
</evidence>
<evidence type="ECO:0000313" key="6">
    <source>
        <dbReference type="Proteomes" id="UP000683000"/>
    </source>
</evidence>
<feature type="compositionally biased region" description="Pro residues" evidence="4">
    <location>
        <begin position="69"/>
        <end position="80"/>
    </location>
</feature>
<reference evidence="5" key="1">
    <citation type="submission" date="2021-03" db="EMBL/GenBank/DDBJ databases">
        <title>Evolutionary innovations through gain and loss of genes in the ectomycorrhizal Boletales.</title>
        <authorList>
            <person name="Wu G."/>
            <person name="Miyauchi S."/>
            <person name="Morin E."/>
            <person name="Yang Z.-L."/>
            <person name="Xu J."/>
            <person name="Martin F.M."/>
        </authorList>
    </citation>
    <scope>NUCLEOTIDE SEQUENCE</scope>
    <source>
        <strain evidence="5">BR01</strain>
    </source>
</reference>
<dbReference type="AlphaFoldDB" id="A0A8I2YLM5"/>
<accession>A0A8I2YLM5</accession>
<comment type="similarity">
    <text evidence="3">Belongs to the MT-A70-like family.</text>
</comment>
<sequence>MMAASVAESLLTAHVDLIARVRDTQRNNRRLLRALPSPPQDLLKLPLIPSPSPSLSPSPPSSPLLALRPKPPPRPDLPPPKRARLARYPNYVPEEETIRNDYSQRYVDSGEWPQNWVVGAELERRFEEVGRHACGAVVLPALATAPFTSPVQIRRDSPRPSVLVLRLAGSSSKNFQYPPSLQIRPLSSCGSEAVQAKASSEVAKSSQNGATEDAKTIVWVKTNLHSNRGPGTDPPTTSLLTRTKQHCLMGIKGTVRRSTDNWFVHCNVGTFTTPHPQSYASVPPLIAVLTPLPHVYPDTDVIIWEGDPSDPTRKPPETYALIENFCLGTRRLEIFGRARSSLRRGWVSVLAEGEHELVPELARNRAPCIPDGARPWNKDGWEEVTKKLAALGGGKCVVPNTQEIETLRPKSPVRSGPLPGGGGVSGGVGVGVGVSGGVGVALGPPRGGRPNMPPHQAAQNQMHVPPMMGMGMGGMGIGVGMPVDMGGWPGMGMGVNMNLAGMGMGNMNMPMMGMNMDGMGARFIPQDSRWANSDSVRCGWVVRIRKEWCGRVGWATG</sequence>
<dbReference type="Proteomes" id="UP000683000">
    <property type="component" value="Unassembled WGS sequence"/>
</dbReference>
<feature type="region of interest" description="Disordered" evidence="4">
    <location>
        <begin position="42"/>
        <end position="84"/>
    </location>
</feature>
<dbReference type="InterPro" id="IPR045123">
    <property type="entry name" value="METTL14-like"/>
</dbReference>
<dbReference type="OrthoDB" id="14833at2759"/>
<dbReference type="EMBL" id="JAGFBS010000019">
    <property type="protein sequence ID" value="KAG6374070.1"/>
    <property type="molecule type" value="Genomic_DNA"/>
</dbReference>
<evidence type="ECO:0000256" key="3">
    <source>
        <dbReference type="PROSITE-ProRule" id="PRU00489"/>
    </source>
</evidence>
<keyword evidence="2" id="KW-0539">Nucleus</keyword>
<protein>
    <submittedName>
        <fullName evidence="5">Uncharacterized protein</fullName>
    </submittedName>
</protein>
<evidence type="ECO:0000313" key="5">
    <source>
        <dbReference type="EMBL" id="KAG6374070.1"/>
    </source>
</evidence>
<dbReference type="GO" id="GO:0005634">
    <property type="term" value="C:nucleus"/>
    <property type="evidence" value="ECO:0007669"/>
    <property type="project" value="UniProtKB-SubCell"/>
</dbReference>
<organism evidence="5 6">
    <name type="scientific">Boletus reticuloceps</name>
    <dbReference type="NCBI Taxonomy" id="495285"/>
    <lineage>
        <taxon>Eukaryota</taxon>
        <taxon>Fungi</taxon>
        <taxon>Dikarya</taxon>
        <taxon>Basidiomycota</taxon>
        <taxon>Agaricomycotina</taxon>
        <taxon>Agaricomycetes</taxon>
        <taxon>Agaricomycetidae</taxon>
        <taxon>Boletales</taxon>
        <taxon>Boletineae</taxon>
        <taxon>Boletaceae</taxon>
        <taxon>Boletoideae</taxon>
        <taxon>Boletus</taxon>
    </lineage>
</organism>
<dbReference type="PANTHER" id="PTHR13107">
    <property type="entry name" value="N6-ADENOSINE-METHYLTRANSFERASE NON-CATALYTIC SUBUNIT"/>
    <property type="match status" value="1"/>
</dbReference>
<comment type="subcellular location">
    <subcellularLocation>
        <location evidence="1">Nucleus</location>
    </subcellularLocation>
</comment>
<proteinExistence type="inferred from homology"/>
<keyword evidence="6" id="KW-1185">Reference proteome</keyword>
<name>A0A8I2YLM5_9AGAM</name>
<dbReference type="PROSITE" id="PS51143">
    <property type="entry name" value="MT_A70"/>
    <property type="match status" value="1"/>
</dbReference>